<evidence type="ECO:0000256" key="1">
    <source>
        <dbReference type="ARBA" id="ARBA00010652"/>
    </source>
</evidence>
<dbReference type="Gene3D" id="1.20.1260.20">
    <property type="entry name" value="PPE superfamily"/>
    <property type="match status" value="1"/>
</dbReference>
<evidence type="ECO:0000259" key="2">
    <source>
        <dbReference type="Pfam" id="PF00823"/>
    </source>
</evidence>
<dbReference type="Proteomes" id="UP000193801">
    <property type="component" value="Unassembled WGS sequence"/>
</dbReference>
<dbReference type="InterPro" id="IPR038332">
    <property type="entry name" value="PPE_sf"/>
</dbReference>
<evidence type="ECO:0000313" key="4">
    <source>
        <dbReference type="EMBL" id="ORW33138.1"/>
    </source>
</evidence>
<dbReference type="InterPro" id="IPR000030">
    <property type="entry name" value="PPE_dom"/>
</dbReference>
<evidence type="ECO:0008006" key="6">
    <source>
        <dbReference type="Google" id="ProtNLM"/>
    </source>
</evidence>
<comment type="similarity">
    <text evidence="1">Belongs to the mycobacterial PPE family.</text>
</comment>
<organism evidence="4 5">
    <name type="scientific">Mycobacterium paraense</name>
    <dbReference type="NCBI Taxonomy" id="767916"/>
    <lineage>
        <taxon>Bacteria</taxon>
        <taxon>Bacillati</taxon>
        <taxon>Actinomycetota</taxon>
        <taxon>Actinomycetes</taxon>
        <taxon>Mycobacteriales</taxon>
        <taxon>Mycobacteriaceae</taxon>
        <taxon>Mycobacterium</taxon>
        <taxon>Mycobacterium simiae complex</taxon>
    </lineage>
</organism>
<dbReference type="RefSeq" id="WP_085100230.1">
    <property type="nucleotide sequence ID" value="NZ_LQPK01000005.1"/>
</dbReference>
<comment type="caution">
    <text evidence="4">The sequence shown here is derived from an EMBL/GenBank/DDBJ whole genome shotgun (WGS) entry which is preliminary data.</text>
</comment>
<proteinExistence type="inferred from homology"/>
<sequence>MVDYGLLPPEINSARIYAGPGVGSLVAAEAAWAGLAADLELAAAGHRSVISGLTSGPWLGPSSASLVAAATPFVGWLQTSAEQAAQAAGQAGAATAAYEAAFAATVPPPVIAANRALLAELIATNLLGQNTPAIAAAEAEYFEFWAQDAGAMYSYAGSAAAASQLSEFGEPAEVVNPIGLVDQAIAVFKAENDVVQRSAANLGAVVNPRVSDILKTLSAPLQAKPIDDWIVANTPLDDAVTLFSKYLSPYISSLAAMIQSTQSFGQVSNGITAMTTFAKGLAPAAKALEGAASAAGAGAANAAPNFGGVAAGLGHALPLGSLSVPPSWAPVNAITNPAVGALTNAVAPASAEGMNALPMAPFGQLGASRYGRILPTYGFKPAVMAKPPAAG</sequence>
<dbReference type="PANTHER" id="PTHR46766:SF1">
    <property type="entry name" value="GLUTAMINE-RICH PROTEIN 2"/>
    <property type="match status" value="1"/>
</dbReference>
<keyword evidence="5" id="KW-1185">Reference proteome</keyword>
<dbReference type="InterPro" id="IPR022171">
    <property type="entry name" value="PPE_C"/>
</dbReference>
<gene>
    <name evidence="4" type="ORF">AWB91_08320</name>
</gene>
<name>A0ABX3VS40_9MYCO</name>
<dbReference type="PANTHER" id="PTHR46766">
    <property type="entry name" value="GLUTAMINE-RICH PROTEIN 2"/>
    <property type="match status" value="1"/>
</dbReference>
<protein>
    <recommendedName>
        <fullName evidence="6">PPE family protein</fullName>
    </recommendedName>
</protein>
<dbReference type="Pfam" id="PF00823">
    <property type="entry name" value="PPE"/>
    <property type="match status" value="1"/>
</dbReference>
<dbReference type="SUPFAM" id="SSF140459">
    <property type="entry name" value="PE/PPE dimer-like"/>
    <property type="match status" value="1"/>
</dbReference>
<reference evidence="4 5" key="1">
    <citation type="journal article" date="2015" name="Emerg. Microbes Infect.">
        <title>Characterization of 17 strains belonging to the Mycobacterium simiae complex and description of Mycobacterium paraense sp. nov.</title>
        <authorList>
            <person name="Fusco da Costa A.R."/>
            <person name="Fedrizzi T."/>
            <person name="Lopes M.L."/>
            <person name="Pecorari M."/>
            <person name="Oliveira da Costa W.L."/>
            <person name="Giacobazzi E."/>
            <person name="da Costa Bahia J.R."/>
            <person name="De Sanctis V."/>
            <person name="Batista Lima K.V."/>
            <person name="Bertorelli R."/>
            <person name="Grottola A."/>
            <person name="Fabio A."/>
            <person name="Mariottini A."/>
            <person name="Ferretti P."/>
            <person name="Di Leva F."/>
            <person name="Fregni Serpini G."/>
            <person name="Tagliazucchi S."/>
            <person name="Rumpianesi F."/>
            <person name="Jousson O."/>
            <person name="Segata N."/>
            <person name="Tortoli E."/>
        </authorList>
    </citation>
    <scope>NUCLEOTIDE SEQUENCE [LARGE SCALE GENOMIC DNA]</scope>
    <source>
        <strain evidence="4 5">FI-07156</strain>
    </source>
</reference>
<accession>A0ABX3VS40</accession>
<dbReference type="Pfam" id="PF12484">
    <property type="entry name" value="PPE-SVP"/>
    <property type="match status" value="1"/>
</dbReference>
<feature type="domain" description="PPE" evidence="2">
    <location>
        <begin position="3"/>
        <end position="165"/>
    </location>
</feature>
<evidence type="ECO:0000313" key="5">
    <source>
        <dbReference type="Proteomes" id="UP000193801"/>
    </source>
</evidence>
<evidence type="ECO:0000259" key="3">
    <source>
        <dbReference type="Pfam" id="PF12484"/>
    </source>
</evidence>
<feature type="domain" description="PPE family C-terminal" evidence="3">
    <location>
        <begin position="310"/>
        <end position="387"/>
    </location>
</feature>
<dbReference type="EMBL" id="LQPK01000005">
    <property type="protein sequence ID" value="ORW33138.1"/>
    <property type="molecule type" value="Genomic_DNA"/>
</dbReference>